<evidence type="ECO:0000313" key="3">
    <source>
        <dbReference type="EMBL" id="OBB33378.1"/>
    </source>
</evidence>
<gene>
    <name evidence="3" type="ORF">A5792_09500</name>
</gene>
<comment type="caution">
    <text evidence="3">The sequence shown here is derived from an EMBL/GenBank/DDBJ whole genome shotgun (WGS) entry which is preliminary data.</text>
</comment>
<organism evidence="3 4">
    <name type="scientific">Mycolicibacterium peregrinum</name>
    <name type="common">Mycobacterium peregrinum</name>
    <dbReference type="NCBI Taxonomy" id="43304"/>
    <lineage>
        <taxon>Bacteria</taxon>
        <taxon>Bacillati</taxon>
        <taxon>Actinomycetota</taxon>
        <taxon>Actinomycetes</taxon>
        <taxon>Mycobacteriales</taxon>
        <taxon>Mycobacteriaceae</taxon>
        <taxon>Mycolicibacterium</taxon>
    </lineage>
</organism>
<evidence type="ECO:0000313" key="4">
    <source>
        <dbReference type="Proteomes" id="UP000093902"/>
    </source>
</evidence>
<evidence type="ECO:0000256" key="1">
    <source>
        <dbReference type="SAM" id="MobiDB-lite"/>
    </source>
</evidence>
<dbReference type="OrthoDB" id="4674447at2"/>
<dbReference type="EMBL" id="LZSO01000008">
    <property type="protein sequence ID" value="OBB33378.1"/>
    <property type="molecule type" value="Genomic_DNA"/>
</dbReference>
<accession>A0A1A0RH08</accession>
<dbReference type="Proteomes" id="UP000093902">
    <property type="component" value="Unassembled WGS sequence"/>
</dbReference>
<feature type="transmembrane region" description="Helical" evidence="2">
    <location>
        <begin position="126"/>
        <end position="149"/>
    </location>
</feature>
<feature type="region of interest" description="Disordered" evidence="1">
    <location>
        <begin position="1"/>
        <end position="26"/>
    </location>
</feature>
<name>A0A1A0RH08_MYCPR</name>
<feature type="transmembrane region" description="Helical" evidence="2">
    <location>
        <begin position="100"/>
        <end position="120"/>
    </location>
</feature>
<sequence length="449" mass="47633">MSLQIESPAENSAGGKNGDEPPEQQTSQIEAALGSRPRVTEALLLVCLTVQTAVVLWLAVWDATLTRSAWDLLGAALLLGVGIACALAIGSILRKSSSAFLTAMTSQIFVVCLAAYVWLVDERSPVRQLIGITGMALVFGGVALFWMIYLARYTHGAINRGAVAVVALFPVLGLVQFWLQSDYLPARSLPLVDVQAELTPVGSSGSIIHLSANLTIHNRSSVAVDIPAGVMRVRAYPFGIPEEPATTNTVASYLDPVGSMLGDYRQIPVLPSDSKLLYAGSIGAAGKFLTPGSTTGAQMMIDINPQTVRLVQMGVSIVAVTRRAVQDTRTCYEPKKSYTEDIEAFLKEARRLHDWVGGGQALCTETQFAARGAIEELVSDHPVLRISTVVDHPVFTTPMLVPLLGTKTSLDDPAGGMDEAATIETATPSGIFGAGAEYAPADSDLHKTG</sequence>
<dbReference type="RefSeq" id="WP_064928958.1">
    <property type="nucleotide sequence ID" value="NZ_LZSO01000008.1"/>
</dbReference>
<proteinExistence type="predicted"/>
<keyword evidence="2" id="KW-0812">Transmembrane</keyword>
<protein>
    <submittedName>
        <fullName evidence="3">Uncharacterized protein</fullName>
    </submittedName>
</protein>
<dbReference type="AlphaFoldDB" id="A0A1A0RH08"/>
<keyword evidence="2" id="KW-1133">Transmembrane helix</keyword>
<keyword evidence="2" id="KW-0472">Membrane</keyword>
<feature type="transmembrane region" description="Helical" evidence="2">
    <location>
        <begin position="42"/>
        <end position="60"/>
    </location>
</feature>
<feature type="transmembrane region" description="Helical" evidence="2">
    <location>
        <begin position="161"/>
        <end position="179"/>
    </location>
</feature>
<reference evidence="4" key="1">
    <citation type="submission" date="2016-06" db="EMBL/GenBank/DDBJ databases">
        <authorList>
            <person name="Sutton G."/>
            <person name="Brinkac L."/>
            <person name="Sanka R."/>
            <person name="Adams M."/>
            <person name="Lau E."/>
            <person name="Mehaffy C."/>
            <person name="Tameris M."/>
            <person name="Hatherill M."/>
            <person name="Hanekom W."/>
            <person name="Mahomed H."/>
            <person name="Mcshane H."/>
        </authorList>
    </citation>
    <scope>NUCLEOTIDE SEQUENCE [LARGE SCALE GENOMIC DNA]</scope>
    <source>
        <strain evidence="4">852002-51209_SCH5440388</strain>
    </source>
</reference>
<feature type="transmembrane region" description="Helical" evidence="2">
    <location>
        <begin position="72"/>
        <end position="93"/>
    </location>
</feature>
<evidence type="ECO:0000256" key="2">
    <source>
        <dbReference type="SAM" id="Phobius"/>
    </source>
</evidence>